<dbReference type="KEGG" id="sast:CD934_04855"/>
<evidence type="ECO:0008006" key="4">
    <source>
        <dbReference type="Google" id="ProtNLM"/>
    </source>
</evidence>
<dbReference type="RefSeq" id="WP_142231328.1">
    <property type="nucleotide sequence ID" value="NZ_CP022310.1"/>
</dbReference>
<dbReference type="AlphaFoldDB" id="A0A514JL62"/>
<evidence type="ECO:0000313" key="2">
    <source>
        <dbReference type="EMBL" id="QDI68073.1"/>
    </source>
</evidence>
<accession>A0A514JL62</accession>
<keyword evidence="3" id="KW-1185">Reference proteome</keyword>
<evidence type="ECO:0000313" key="3">
    <source>
        <dbReference type="Proteomes" id="UP000316215"/>
    </source>
</evidence>
<dbReference type="Proteomes" id="UP000316215">
    <property type="component" value="Chromosome"/>
</dbReference>
<dbReference type="EMBL" id="CP022310">
    <property type="protein sequence ID" value="QDI68073.1"/>
    <property type="molecule type" value="Genomic_DNA"/>
</dbReference>
<name>A0A514JL62_9ACTN</name>
<gene>
    <name evidence="2" type="ORF">CD934_04855</name>
</gene>
<protein>
    <recommendedName>
        <fullName evidence="4">UL36 very large tegument protein</fullName>
    </recommendedName>
</protein>
<organism evidence="2 3">
    <name type="scientific">Streptomyces calvus</name>
    <dbReference type="NCBI Taxonomy" id="67282"/>
    <lineage>
        <taxon>Bacteria</taxon>
        <taxon>Bacillati</taxon>
        <taxon>Actinomycetota</taxon>
        <taxon>Actinomycetes</taxon>
        <taxon>Kitasatosporales</taxon>
        <taxon>Streptomycetaceae</taxon>
        <taxon>Streptomyces</taxon>
    </lineage>
</organism>
<feature type="compositionally biased region" description="Low complexity" evidence="1">
    <location>
        <begin position="289"/>
        <end position="305"/>
    </location>
</feature>
<reference evidence="2 3" key="1">
    <citation type="submission" date="2017-07" db="EMBL/GenBank/DDBJ databases">
        <title>The Complete Genome of Streptomyces asterosporus-ZSY.</title>
        <authorList>
            <person name="Zhang S."/>
        </authorList>
    </citation>
    <scope>NUCLEOTIDE SEQUENCE [LARGE SCALE GENOMIC DNA]</scope>
    <source>
        <strain evidence="2 3">DSM 41452</strain>
    </source>
</reference>
<feature type="region of interest" description="Disordered" evidence="1">
    <location>
        <begin position="166"/>
        <end position="318"/>
    </location>
</feature>
<evidence type="ECO:0000256" key="1">
    <source>
        <dbReference type="SAM" id="MobiDB-lite"/>
    </source>
</evidence>
<sequence length="542" mass="57430">MEAEQLPVPVREFTDCLRDLLARLDGTGGWCAVFLRRDPDGMRACLDGREAPPWDVMESLLQDLAAAYGSAVAVSETARVRTLHAAALAAHDARPGAREALRDRLDVMLREQRYAAERRARLTRRLASAATREESEAAALDLAWAEDDHRRATARCAELTARATALARHGAPPDGPLPAPRSAASHDPEHAPPGVRQRTGVPRTRHSGTVRRAAPAPTTGLPPAPEPAPAPTTHLPPAPEPTPATHLPPAPAPAPATAPGPEPATTREPEQPAPVREPEQPAPASDPEQPASAVPATPTTPTPSRQRPRRRRGGARFAGVEETDVAAVVVPAASAPEVPVARGARFAGAAGAVGEGREERAEVHADPVDRQEAARIVGVLGRLRSQGRSGEAHALLTEAAHGPAARYPLLADELRRARLDADWATLLWEAASLPAGRLVAAADALTAAGLTDDAEQVLRHGVVRPADEIGRAVLALTAEDRHREARALLDACVRTRTPEDTARTAAPDPQRLVPLLLAAARHVSDERHWDLLHALRVAGLTA</sequence>
<proteinExistence type="predicted"/>
<feature type="compositionally biased region" description="Pro residues" evidence="1">
    <location>
        <begin position="220"/>
        <end position="262"/>
    </location>
</feature>